<dbReference type="GO" id="GO:0005524">
    <property type="term" value="F:ATP binding"/>
    <property type="evidence" value="ECO:0007669"/>
    <property type="project" value="UniProtKB-KW"/>
</dbReference>
<dbReference type="InterPro" id="IPR002478">
    <property type="entry name" value="PUA"/>
</dbReference>
<dbReference type="CDD" id="cd01898">
    <property type="entry name" value="Obg"/>
    <property type="match status" value="1"/>
</dbReference>
<dbReference type="HAMAP" id="MF_00539">
    <property type="entry name" value="Ribosomal_bL27"/>
    <property type="match status" value="1"/>
</dbReference>
<dbReference type="PANTHER" id="PTHR43654:SF1">
    <property type="entry name" value="ISOPENTENYL PHOSPHATE KINASE"/>
    <property type="match status" value="1"/>
</dbReference>
<dbReference type="Pfam" id="PF01472">
    <property type="entry name" value="PUA"/>
    <property type="match status" value="1"/>
</dbReference>
<evidence type="ECO:0000256" key="2">
    <source>
        <dbReference type="ARBA" id="ARBA00008563"/>
    </source>
</evidence>
<evidence type="ECO:0000256" key="12">
    <source>
        <dbReference type="ARBA" id="ARBA00022980"/>
    </source>
</evidence>
<dbReference type="SUPFAM" id="SSF110324">
    <property type="entry name" value="Ribosomal L27 protein-like"/>
    <property type="match status" value="1"/>
</dbReference>
<keyword evidence="9" id="KW-0547">Nucleotide-binding</keyword>
<dbReference type="Gene3D" id="2.70.210.12">
    <property type="entry name" value="GTP1/OBG domain"/>
    <property type="match status" value="1"/>
</dbReference>
<dbReference type="FunFam" id="3.40.1160.10:FF:000018">
    <property type="entry name" value="Glutamate 5-kinase"/>
    <property type="match status" value="1"/>
</dbReference>
<dbReference type="SMART" id="SM00359">
    <property type="entry name" value="PUA"/>
    <property type="match status" value="1"/>
</dbReference>
<dbReference type="GO" id="GO:0004349">
    <property type="term" value="F:glutamate 5-kinase activity"/>
    <property type="evidence" value="ECO:0007669"/>
    <property type="project" value="InterPro"/>
</dbReference>
<dbReference type="InterPro" id="IPR036974">
    <property type="entry name" value="PUA_sf"/>
</dbReference>
<dbReference type="InterPro" id="IPR014100">
    <property type="entry name" value="GTP-bd_Obg/CgtA"/>
</dbReference>
<dbReference type="NCBIfam" id="TIGR00061">
    <property type="entry name" value="L21"/>
    <property type="match status" value="1"/>
</dbReference>
<dbReference type="Gene3D" id="3.40.50.300">
    <property type="entry name" value="P-loop containing nucleotide triphosphate hydrolases"/>
    <property type="match status" value="1"/>
</dbReference>
<evidence type="ECO:0000256" key="7">
    <source>
        <dbReference type="ARBA" id="ARBA00022650"/>
    </source>
</evidence>
<evidence type="ECO:0000256" key="1">
    <source>
        <dbReference type="ARBA" id="ARBA00007699"/>
    </source>
</evidence>
<dbReference type="InterPro" id="IPR006074">
    <property type="entry name" value="GTP1-OBG_CS"/>
</dbReference>
<dbReference type="Gene3D" id="2.30.130.10">
    <property type="entry name" value="PUA domain"/>
    <property type="match status" value="1"/>
</dbReference>
<dbReference type="PROSITE" id="PS00902">
    <property type="entry name" value="GLUTAMATE_5_KINASE"/>
    <property type="match status" value="1"/>
</dbReference>
<reference evidence="15" key="1">
    <citation type="submission" date="2020-11" db="EMBL/GenBank/DDBJ databases">
        <authorList>
            <person name="Tran Van P."/>
        </authorList>
    </citation>
    <scope>NUCLEOTIDE SEQUENCE</scope>
</reference>
<keyword evidence="12" id="KW-0689">Ribosomal protein</keyword>
<protein>
    <submittedName>
        <fullName evidence="15">Uncharacterized protein</fullName>
    </submittedName>
</protein>
<dbReference type="InterPro" id="IPR006073">
    <property type="entry name" value="GTP-bd"/>
</dbReference>
<dbReference type="PROSITE" id="PS51883">
    <property type="entry name" value="OBG"/>
    <property type="match status" value="1"/>
</dbReference>
<organism evidence="15">
    <name type="scientific">Cyprideis torosa</name>
    <dbReference type="NCBI Taxonomy" id="163714"/>
    <lineage>
        <taxon>Eukaryota</taxon>
        <taxon>Metazoa</taxon>
        <taxon>Ecdysozoa</taxon>
        <taxon>Arthropoda</taxon>
        <taxon>Crustacea</taxon>
        <taxon>Oligostraca</taxon>
        <taxon>Ostracoda</taxon>
        <taxon>Podocopa</taxon>
        <taxon>Podocopida</taxon>
        <taxon>Cytherocopina</taxon>
        <taxon>Cytheroidea</taxon>
        <taxon>Cytherideidae</taxon>
        <taxon>Cyprideis</taxon>
    </lineage>
</organism>
<dbReference type="SUPFAM" id="SSF88697">
    <property type="entry name" value="PUA domain-like"/>
    <property type="match status" value="1"/>
</dbReference>
<keyword evidence="5" id="KW-0690">Ribosome biogenesis</keyword>
<keyword evidence="8" id="KW-0808">Transferase</keyword>
<dbReference type="FunFam" id="2.30.130.10:FF:000007">
    <property type="entry name" value="Glutamate 5-kinase"/>
    <property type="match status" value="1"/>
</dbReference>
<dbReference type="SUPFAM" id="SSF82051">
    <property type="entry name" value="Obg GTP-binding protein N-terminal domain"/>
    <property type="match status" value="1"/>
</dbReference>
<dbReference type="GO" id="GO:0000287">
    <property type="term" value="F:magnesium ion binding"/>
    <property type="evidence" value="ECO:0007669"/>
    <property type="project" value="InterPro"/>
</dbReference>
<keyword evidence="13" id="KW-0342">GTP-binding</keyword>
<dbReference type="Pfam" id="PF01018">
    <property type="entry name" value="GTP1_OBG"/>
    <property type="match status" value="1"/>
</dbReference>
<dbReference type="HAMAP" id="MF_00456">
    <property type="entry name" value="ProB"/>
    <property type="match status" value="1"/>
</dbReference>
<dbReference type="AlphaFoldDB" id="A0A7R8W0M2"/>
<dbReference type="Gene3D" id="3.40.1160.10">
    <property type="entry name" value="Acetylglutamate kinase-like"/>
    <property type="match status" value="2"/>
</dbReference>
<evidence type="ECO:0000256" key="13">
    <source>
        <dbReference type="ARBA" id="ARBA00023134"/>
    </source>
</evidence>
<dbReference type="GO" id="GO:0005525">
    <property type="term" value="F:GTP binding"/>
    <property type="evidence" value="ECO:0007669"/>
    <property type="project" value="UniProtKB-KW"/>
</dbReference>
<keyword evidence="10" id="KW-0418">Kinase</keyword>
<dbReference type="FunFam" id="2.70.210.12:FF:000001">
    <property type="entry name" value="GTPase Obg"/>
    <property type="match status" value="1"/>
</dbReference>
<dbReference type="InterPro" id="IPR006169">
    <property type="entry name" value="GTP1_OBG_dom"/>
</dbReference>
<gene>
    <name evidence="15" type="ORF">CTOB1V02_LOCUS69</name>
</gene>
<dbReference type="NCBIfam" id="NF008956">
    <property type="entry name" value="PRK12299.1"/>
    <property type="match status" value="1"/>
</dbReference>
<keyword evidence="14" id="KW-0687">Ribonucleoprotein</keyword>
<comment type="similarity">
    <text evidence="2">Belongs to the bacterial ribosomal protein bL21 family.</text>
</comment>
<dbReference type="Pfam" id="PF01016">
    <property type="entry name" value="Ribosomal_L27"/>
    <property type="match status" value="1"/>
</dbReference>
<evidence type="ECO:0000256" key="3">
    <source>
        <dbReference type="ARBA" id="ARBA00010797"/>
    </source>
</evidence>
<dbReference type="InterPro" id="IPR001684">
    <property type="entry name" value="Ribosomal_bL27"/>
</dbReference>
<dbReference type="HAMAP" id="MF_01363">
    <property type="entry name" value="Ribosomal_bL21"/>
    <property type="match status" value="1"/>
</dbReference>
<dbReference type="GO" id="GO:0003735">
    <property type="term" value="F:structural constituent of ribosome"/>
    <property type="evidence" value="ECO:0007669"/>
    <property type="project" value="InterPro"/>
</dbReference>
<keyword evidence="7" id="KW-0641">Proline biosynthesis</keyword>
<dbReference type="InterPro" id="IPR036164">
    <property type="entry name" value="bL21-like_sf"/>
</dbReference>
<dbReference type="GO" id="GO:0006412">
    <property type="term" value="P:translation"/>
    <property type="evidence" value="ECO:0007669"/>
    <property type="project" value="InterPro"/>
</dbReference>
<dbReference type="InterPro" id="IPR027417">
    <property type="entry name" value="P-loop_NTPase"/>
</dbReference>
<dbReference type="SUPFAM" id="SSF52540">
    <property type="entry name" value="P-loop containing nucleoside triphosphate hydrolases"/>
    <property type="match status" value="1"/>
</dbReference>
<name>A0A7R8W0M2_9CRUS</name>
<dbReference type="InterPro" id="IPR001057">
    <property type="entry name" value="Glu/AcGlu_kinase"/>
</dbReference>
<dbReference type="InterPro" id="IPR036726">
    <property type="entry name" value="GTP1_OBG_dom_sf"/>
</dbReference>
<dbReference type="InterPro" id="IPR028909">
    <property type="entry name" value="bL21-like"/>
</dbReference>
<sequence>MQLTLEQRSNPMYAVIKTGGKQYRVAEGDKLRVETLNAAQGDSIELDSVLMVGEGDDVKIGTPVVANASVTATVVTHARADKADIFSVIACKIEELSMAHKKAGGSTRNGRDSEAKRLGVKKYGGEAVIPGNIIVRQRGTKIHAGTNVGCGKDHTLFAKAEGVIKFENKGPKNRNIYLQASKDLNTLADFRHVRTYTAERGQNGMSRNCTGKKGDDLIIAVPIGTVARDIETDEIIADLTADGERALIARGGFHGLGNTRFKSSVNRAPRQTSHGTEGERRDLQLELRVLADVGLLGFPNAGKSTFIRAVSSARPKVADYPFTTLHPNLGVVSIEQHRSFVIADIPGLVEGASAGHGLGIRFLKHLARTRLLLHIIDVAPVDGSDPASKAKNLIMELESYSPELAERERWIVLNKLDLLTEDERKTRCKKIITTLNWTGPVFEISAISRQGTRTVGSSLVTADGAGLDLNATHAWAEQIVKLKHNGCEVVLVSSGSISEGMSRLGWKKRPSAVHQLQAAAAVGQMGLIQAYESSFKQHGEQTAQILLTHEDLANRERYLNARSTLQTLLSLNVTPIINENDTVTTDEIKFGDNDTLSALVANLIDADTLIILTDQHGLFSEDPRKNPNAQLIERATAGDPEILTMAGPSGTLIGSGGMRTKLIAAERAARSGTTTIIASGREENVLLRLKDGESIGTMLTSAKAPLLARKQWLANQLKARGRLILDDGACNVLRNNGSSLLAVGVTSVEGTFRRGEMVTCHDAHLKEIARGLSNYSSEEISKLKGHPSNQIEAILGYRDEPELINRDNMVVQPG</sequence>
<dbReference type="PROSITE" id="PS00831">
    <property type="entry name" value="RIBOSOMAL_L27"/>
    <property type="match status" value="1"/>
</dbReference>
<dbReference type="InterPro" id="IPR019797">
    <property type="entry name" value="Glutamate_5-kinase_CS"/>
</dbReference>
<dbReference type="NCBIfam" id="TIGR00062">
    <property type="entry name" value="L27"/>
    <property type="match status" value="1"/>
</dbReference>
<comment type="similarity">
    <text evidence="1">Belongs to the TRAFAC class OBG-HflX-like GTPase superfamily. OBG GTPase family.</text>
</comment>
<dbReference type="Pfam" id="PF00829">
    <property type="entry name" value="Ribosomal_L21p"/>
    <property type="match status" value="1"/>
</dbReference>
<dbReference type="GO" id="GO:1990904">
    <property type="term" value="C:ribonucleoprotein complex"/>
    <property type="evidence" value="ECO:0007669"/>
    <property type="project" value="UniProtKB-KW"/>
</dbReference>
<dbReference type="GO" id="GO:0008652">
    <property type="term" value="P:amino acid biosynthetic process"/>
    <property type="evidence" value="ECO:0007669"/>
    <property type="project" value="UniProtKB-KW"/>
</dbReference>
<dbReference type="GO" id="GO:0005829">
    <property type="term" value="C:cytosol"/>
    <property type="evidence" value="ECO:0007669"/>
    <property type="project" value="TreeGrafter"/>
</dbReference>
<keyword evidence="11" id="KW-0067">ATP-binding</keyword>
<dbReference type="InterPro" id="IPR031167">
    <property type="entry name" value="G_OBG"/>
</dbReference>
<keyword evidence="6" id="KW-0028">Amino-acid biosynthesis</keyword>
<dbReference type="CDD" id="cd21157">
    <property type="entry name" value="PUA_G5K"/>
    <property type="match status" value="1"/>
</dbReference>
<accession>A0A7R8W0M2</accession>
<dbReference type="NCBIfam" id="TIGR01027">
    <property type="entry name" value="proB"/>
    <property type="match status" value="1"/>
</dbReference>
<dbReference type="InterPro" id="IPR041739">
    <property type="entry name" value="G5K_ProB"/>
</dbReference>
<dbReference type="GO" id="GO:0003924">
    <property type="term" value="F:GTPase activity"/>
    <property type="evidence" value="ECO:0007669"/>
    <property type="project" value="InterPro"/>
</dbReference>
<dbReference type="GO" id="GO:0003723">
    <property type="term" value="F:RNA binding"/>
    <property type="evidence" value="ECO:0007669"/>
    <property type="project" value="InterPro"/>
</dbReference>
<dbReference type="PRINTS" id="PR00474">
    <property type="entry name" value="GLU5KINASE"/>
</dbReference>
<evidence type="ECO:0000256" key="9">
    <source>
        <dbReference type="ARBA" id="ARBA00022741"/>
    </source>
</evidence>
<evidence type="ECO:0000256" key="4">
    <source>
        <dbReference type="ARBA" id="ARBA00022490"/>
    </source>
</evidence>
<proteinExistence type="inferred from homology"/>
<keyword evidence="4" id="KW-0963">Cytoplasm</keyword>
<evidence type="ECO:0000313" key="15">
    <source>
        <dbReference type="EMBL" id="CAD7222050.1"/>
    </source>
</evidence>
<dbReference type="InterPro" id="IPR005715">
    <property type="entry name" value="Glu_5kinase/COase_Synthase"/>
</dbReference>
<dbReference type="HAMAP" id="MF_01454">
    <property type="entry name" value="GTPase_Obg"/>
    <property type="match status" value="1"/>
</dbReference>
<evidence type="ECO:0000256" key="6">
    <source>
        <dbReference type="ARBA" id="ARBA00022605"/>
    </source>
</evidence>
<dbReference type="SUPFAM" id="SSF53633">
    <property type="entry name" value="Carbamate kinase-like"/>
    <property type="match status" value="1"/>
</dbReference>
<dbReference type="NCBIfam" id="TIGR02729">
    <property type="entry name" value="Obg_CgtA"/>
    <property type="match status" value="1"/>
</dbReference>
<dbReference type="SUPFAM" id="SSF141091">
    <property type="entry name" value="L21p-like"/>
    <property type="match status" value="1"/>
</dbReference>
<comment type="similarity">
    <text evidence="3">Belongs to the bacterial ribosomal protein bL27 family.</text>
</comment>
<dbReference type="PROSITE" id="PS00905">
    <property type="entry name" value="GTP1_OBG"/>
    <property type="match status" value="1"/>
</dbReference>
<dbReference type="PROSITE" id="PS50890">
    <property type="entry name" value="PUA"/>
    <property type="match status" value="1"/>
</dbReference>
<dbReference type="InterPro" id="IPR001048">
    <property type="entry name" value="Asp/Glu/Uridylate_kinase"/>
</dbReference>
<dbReference type="CDD" id="cd04242">
    <property type="entry name" value="AAK_G5K_ProB"/>
    <property type="match status" value="1"/>
</dbReference>
<dbReference type="OrthoDB" id="8120489at2759"/>
<dbReference type="GO" id="GO:0005840">
    <property type="term" value="C:ribosome"/>
    <property type="evidence" value="ECO:0007669"/>
    <property type="project" value="UniProtKB-KW"/>
</dbReference>
<dbReference type="PANTHER" id="PTHR43654">
    <property type="entry name" value="GLUTAMATE 5-KINASE"/>
    <property type="match status" value="1"/>
</dbReference>
<dbReference type="FunFam" id="2.40.50.100:FF:000020">
    <property type="entry name" value="50S ribosomal protein L27"/>
    <property type="match status" value="1"/>
</dbReference>
<evidence type="ECO:0000256" key="5">
    <source>
        <dbReference type="ARBA" id="ARBA00022517"/>
    </source>
</evidence>
<evidence type="ECO:0000256" key="11">
    <source>
        <dbReference type="ARBA" id="ARBA00022840"/>
    </source>
</evidence>
<dbReference type="InterPro" id="IPR001787">
    <property type="entry name" value="Ribosomal_bL21"/>
</dbReference>
<dbReference type="Pfam" id="PF00696">
    <property type="entry name" value="AA_kinase"/>
    <property type="match status" value="1"/>
</dbReference>
<dbReference type="InterPro" id="IPR015947">
    <property type="entry name" value="PUA-like_sf"/>
</dbReference>
<evidence type="ECO:0000256" key="8">
    <source>
        <dbReference type="ARBA" id="ARBA00022679"/>
    </source>
</evidence>
<dbReference type="InterPro" id="IPR036393">
    <property type="entry name" value="AceGlu_kinase-like_sf"/>
</dbReference>
<evidence type="ECO:0000256" key="10">
    <source>
        <dbReference type="ARBA" id="ARBA00022777"/>
    </source>
</evidence>
<dbReference type="GO" id="GO:0042254">
    <property type="term" value="P:ribosome biogenesis"/>
    <property type="evidence" value="ECO:0007669"/>
    <property type="project" value="UniProtKB-UniRule"/>
</dbReference>
<dbReference type="InterPro" id="IPR018261">
    <property type="entry name" value="Ribosomal_bL27_CS"/>
</dbReference>
<dbReference type="Pfam" id="PF01926">
    <property type="entry name" value="MMR_HSR1"/>
    <property type="match status" value="1"/>
</dbReference>
<dbReference type="EMBL" id="OB660025">
    <property type="protein sequence ID" value="CAD7222050.1"/>
    <property type="molecule type" value="Genomic_DNA"/>
</dbReference>
<evidence type="ECO:0000256" key="14">
    <source>
        <dbReference type="ARBA" id="ARBA00023274"/>
    </source>
</evidence>
<dbReference type="PROSITE" id="PS51710">
    <property type="entry name" value="G_OBG"/>
    <property type="match status" value="1"/>
</dbReference>